<reference evidence="1 2" key="1">
    <citation type="submission" date="2020-08" db="EMBL/GenBank/DDBJ databases">
        <title>Genomic Encyclopedia of Type Strains, Phase IV (KMG-IV): sequencing the most valuable type-strain genomes for metagenomic binning, comparative biology and taxonomic classification.</title>
        <authorList>
            <person name="Goeker M."/>
        </authorList>
    </citation>
    <scope>NUCLEOTIDE SEQUENCE [LARGE SCALE GENOMIC DNA]</scope>
    <source>
        <strain evidence="1 2">DSM 17328</strain>
    </source>
</reference>
<evidence type="ECO:0000313" key="1">
    <source>
        <dbReference type="EMBL" id="MBB4631718.1"/>
    </source>
</evidence>
<keyword evidence="2" id="KW-1185">Reference proteome</keyword>
<accession>A0A7W7F8J4</accession>
<proteinExistence type="predicted"/>
<comment type="caution">
    <text evidence="1">The sequence shown here is derived from an EMBL/GenBank/DDBJ whole genome shotgun (WGS) entry which is preliminary data.</text>
</comment>
<dbReference type="Proteomes" id="UP000566324">
    <property type="component" value="Unassembled WGS sequence"/>
</dbReference>
<dbReference type="EMBL" id="JACHNZ010000012">
    <property type="protein sequence ID" value="MBB4631718.1"/>
    <property type="molecule type" value="Genomic_DNA"/>
</dbReference>
<dbReference type="RefSeq" id="WP_184066904.1">
    <property type="nucleotide sequence ID" value="NZ_JACHNZ010000012.1"/>
</dbReference>
<organism evidence="1 2">
    <name type="scientific">Sphingosinicella soli</name>
    <dbReference type="NCBI Taxonomy" id="333708"/>
    <lineage>
        <taxon>Bacteria</taxon>
        <taxon>Pseudomonadati</taxon>
        <taxon>Pseudomonadota</taxon>
        <taxon>Alphaproteobacteria</taxon>
        <taxon>Sphingomonadales</taxon>
        <taxon>Sphingosinicellaceae</taxon>
        <taxon>Sphingosinicella</taxon>
    </lineage>
</organism>
<dbReference type="Pfam" id="PF04340">
    <property type="entry name" value="DUF484"/>
    <property type="match status" value="1"/>
</dbReference>
<evidence type="ECO:0008006" key="3">
    <source>
        <dbReference type="Google" id="ProtNLM"/>
    </source>
</evidence>
<sequence>MAVLDFQSEALVRLRTRVAALGEANSDLLAYARGHAGAVQQIHAAALAALDASSFEHLIHVVTQDWVDILRVDAIGMGLTTSGQGIRASASGVQFIDPEQVELWCHLLPVGQARSVKHGAPVFGPAADLIRSEALIALRPTPPAPTGIIALGSRAPHNFGDYHGSELLAFLGDVVSRMIARWMQIEP</sequence>
<dbReference type="InterPro" id="IPR007435">
    <property type="entry name" value="DUF484"/>
</dbReference>
<name>A0A7W7F8J4_9SPHN</name>
<dbReference type="InterPro" id="IPR029016">
    <property type="entry name" value="GAF-like_dom_sf"/>
</dbReference>
<dbReference type="Gene3D" id="3.30.450.40">
    <property type="match status" value="1"/>
</dbReference>
<protein>
    <recommendedName>
        <fullName evidence="3">DUF484 domain-containing protein</fullName>
    </recommendedName>
</protein>
<gene>
    <name evidence="1" type="ORF">GGQ98_001332</name>
</gene>
<dbReference type="AlphaFoldDB" id="A0A7W7F8J4"/>
<evidence type="ECO:0000313" key="2">
    <source>
        <dbReference type="Proteomes" id="UP000566324"/>
    </source>
</evidence>